<keyword evidence="3" id="KW-1185">Reference proteome</keyword>
<dbReference type="Proteomes" id="UP000198426">
    <property type="component" value="Unassembled WGS sequence"/>
</dbReference>
<organism evidence="2 3">
    <name type="scientific">Tropicimonas sediminicola</name>
    <dbReference type="NCBI Taxonomy" id="1031541"/>
    <lineage>
        <taxon>Bacteria</taxon>
        <taxon>Pseudomonadati</taxon>
        <taxon>Pseudomonadota</taxon>
        <taxon>Alphaproteobacteria</taxon>
        <taxon>Rhodobacterales</taxon>
        <taxon>Roseobacteraceae</taxon>
        <taxon>Tropicimonas</taxon>
    </lineage>
</organism>
<sequence length="108" mass="12106">MPFLAFIVNCPDAATADKIADALLSQRLVASANRHPPVLARFHWRDEIKTAEQHPLMLKTRQELRDLVEAEINRLHPYEVPPITRVSMEASVAYLSWIAAETSGDNTG</sequence>
<dbReference type="GO" id="GO:0005507">
    <property type="term" value="F:copper ion binding"/>
    <property type="evidence" value="ECO:0007669"/>
    <property type="project" value="TreeGrafter"/>
</dbReference>
<dbReference type="PANTHER" id="PTHR23419">
    <property type="entry name" value="DIVALENT CATION TOLERANCE CUTA-RELATED"/>
    <property type="match status" value="1"/>
</dbReference>
<comment type="similarity">
    <text evidence="1">Belongs to the CutA family.</text>
</comment>
<dbReference type="SUPFAM" id="SSF54913">
    <property type="entry name" value="GlnB-like"/>
    <property type="match status" value="1"/>
</dbReference>
<dbReference type="PANTHER" id="PTHR23419:SF8">
    <property type="entry name" value="FI09726P"/>
    <property type="match status" value="1"/>
</dbReference>
<dbReference type="RefSeq" id="WP_089233174.1">
    <property type="nucleotide sequence ID" value="NZ_FZOY01000004.1"/>
</dbReference>
<name>A0A239HX36_9RHOB</name>
<evidence type="ECO:0000313" key="3">
    <source>
        <dbReference type="Proteomes" id="UP000198426"/>
    </source>
</evidence>
<reference evidence="2 3" key="1">
    <citation type="submission" date="2017-06" db="EMBL/GenBank/DDBJ databases">
        <authorList>
            <person name="Kim H.J."/>
            <person name="Triplett B.A."/>
        </authorList>
    </citation>
    <scope>NUCLEOTIDE SEQUENCE [LARGE SCALE GENOMIC DNA]</scope>
    <source>
        <strain evidence="2 3">DSM 29339</strain>
    </source>
</reference>
<dbReference type="Pfam" id="PF03091">
    <property type="entry name" value="CutA1"/>
    <property type="match status" value="1"/>
</dbReference>
<dbReference type="InterPro" id="IPR004323">
    <property type="entry name" value="Ion_tolerance_CutA"/>
</dbReference>
<dbReference type="Gene3D" id="3.30.70.120">
    <property type="match status" value="1"/>
</dbReference>
<dbReference type="EMBL" id="FZOY01000004">
    <property type="protein sequence ID" value="SNS85811.1"/>
    <property type="molecule type" value="Genomic_DNA"/>
</dbReference>
<proteinExistence type="inferred from homology"/>
<accession>A0A239HX36</accession>
<dbReference type="InterPro" id="IPR011322">
    <property type="entry name" value="N-reg_PII-like_a/b"/>
</dbReference>
<dbReference type="OrthoDB" id="37622at2"/>
<dbReference type="GO" id="GO:0010038">
    <property type="term" value="P:response to metal ion"/>
    <property type="evidence" value="ECO:0007669"/>
    <property type="project" value="InterPro"/>
</dbReference>
<dbReference type="AlphaFoldDB" id="A0A239HX36"/>
<evidence type="ECO:0000313" key="2">
    <source>
        <dbReference type="EMBL" id="SNS85811.1"/>
    </source>
</evidence>
<evidence type="ECO:0000256" key="1">
    <source>
        <dbReference type="ARBA" id="ARBA00010169"/>
    </source>
</evidence>
<gene>
    <name evidence="2" type="ORF">SAMN05421757_10474</name>
</gene>
<protein>
    <submittedName>
        <fullName evidence="2">Divalent cation tolerance protein</fullName>
    </submittedName>
</protein>
<dbReference type="InterPro" id="IPR015867">
    <property type="entry name" value="N-reg_PII/ATP_PRibTrfase_C"/>
</dbReference>